<reference evidence="2 3" key="1">
    <citation type="submission" date="2022-05" db="EMBL/GenBank/DDBJ databases">
        <title>Microbulbifer sp. nov., isolated from sponge.</title>
        <authorList>
            <person name="Gao L."/>
        </authorList>
    </citation>
    <scope>NUCLEOTIDE SEQUENCE [LARGE SCALE GENOMIC DNA]</scope>
    <source>
        <strain evidence="2 3">MI-G</strain>
    </source>
</reference>
<feature type="transmembrane region" description="Helical" evidence="1">
    <location>
        <begin position="83"/>
        <end position="102"/>
    </location>
</feature>
<dbReference type="RefSeq" id="WP_301414167.1">
    <property type="nucleotide sequence ID" value="NZ_CP098023.1"/>
</dbReference>
<evidence type="ECO:0000256" key="1">
    <source>
        <dbReference type="SAM" id="Phobius"/>
    </source>
</evidence>
<keyword evidence="1" id="KW-0812">Transmembrane</keyword>
<dbReference type="Proteomes" id="UP001321520">
    <property type="component" value="Chromosome"/>
</dbReference>
<name>A0ABY9E7I1_9GAMM</name>
<keyword evidence="1" id="KW-0472">Membrane</keyword>
<keyword evidence="1" id="KW-1133">Transmembrane helix</keyword>
<proteinExistence type="predicted"/>
<feature type="transmembrane region" description="Helical" evidence="1">
    <location>
        <begin position="48"/>
        <end position="71"/>
    </location>
</feature>
<keyword evidence="3" id="KW-1185">Reference proteome</keyword>
<feature type="transmembrane region" description="Helical" evidence="1">
    <location>
        <begin position="20"/>
        <end position="42"/>
    </location>
</feature>
<evidence type="ECO:0000313" key="2">
    <source>
        <dbReference type="EMBL" id="WKD48415.1"/>
    </source>
</evidence>
<gene>
    <name evidence="2" type="ORF">M8T91_10785</name>
</gene>
<sequence>MHTQQPITYEKKRIKNSAYIFFWTISWGATFVVASAAVNVWWPENIAVLIAALATNISLMICVIIAHWKWLKDLDDLQRQIQLYSMAFTLSVTWLITTLLILLEGVENLPIGRWHSEILVVVMSLSLVLGNIIGMRKAA</sequence>
<evidence type="ECO:0000313" key="3">
    <source>
        <dbReference type="Proteomes" id="UP001321520"/>
    </source>
</evidence>
<protein>
    <submittedName>
        <fullName evidence="2">Uncharacterized protein</fullName>
    </submittedName>
</protein>
<feature type="transmembrane region" description="Helical" evidence="1">
    <location>
        <begin position="114"/>
        <end position="134"/>
    </location>
</feature>
<organism evidence="2 3">
    <name type="scientific">Microbulbifer spongiae</name>
    <dbReference type="NCBI Taxonomy" id="2944933"/>
    <lineage>
        <taxon>Bacteria</taxon>
        <taxon>Pseudomonadati</taxon>
        <taxon>Pseudomonadota</taxon>
        <taxon>Gammaproteobacteria</taxon>
        <taxon>Cellvibrionales</taxon>
        <taxon>Microbulbiferaceae</taxon>
        <taxon>Microbulbifer</taxon>
    </lineage>
</organism>
<dbReference type="EMBL" id="CP098023">
    <property type="protein sequence ID" value="WKD48415.1"/>
    <property type="molecule type" value="Genomic_DNA"/>
</dbReference>
<accession>A0ABY9E7I1</accession>